<gene>
    <name evidence="5" type="ORF">SBAD_LOCUS6190</name>
</gene>
<evidence type="ECO:0000256" key="4">
    <source>
        <dbReference type="ARBA" id="ARBA00023242"/>
    </source>
</evidence>
<keyword evidence="6" id="KW-1185">Reference proteome</keyword>
<evidence type="ECO:0000256" key="2">
    <source>
        <dbReference type="ARBA" id="ARBA00006374"/>
    </source>
</evidence>
<evidence type="ECO:0000256" key="3">
    <source>
        <dbReference type="ARBA" id="ARBA00022552"/>
    </source>
</evidence>
<evidence type="ECO:0000313" key="7">
    <source>
        <dbReference type="WBParaSite" id="SBAD_0000642801-mRNA-1"/>
    </source>
</evidence>
<dbReference type="AlphaFoldDB" id="A0A183IRE3"/>
<reference evidence="5 6" key="2">
    <citation type="submission" date="2018-11" db="EMBL/GenBank/DDBJ databases">
        <authorList>
            <consortium name="Pathogen Informatics"/>
        </authorList>
    </citation>
    <scope>NUCLEOTIDE SEQUENCE [LARGE SCALE GENOMIC DNA]</scope>
</reference>
<dbReference type="PANTHER" id="PTHR13026">
    <property type="entry name" value="NNP-1 PROTEIN NOVEL NUCLEAR PROTEIN 1 NOP52"/>
    <property type="match status" value="1"/>
</dbReference>
<dbReference type="GO" id="GO:0006364">
    <property type="term" value="P:rRNA processing"/>
    <property type="evidence" value="ECO:0007669"/>
    <property type="project" value="UniProtKB-KW"/>
</dbReference>
<dbReference type="Pfam" id="PF05997">
    <property type="entry name" value="Nop52"/>
    <property type="match status" value="1"/>
</dbReference>
<comment type="subcellular location">
    <subcellularLocation>
        <location evidence="1">Nucleus</location>
    </subcellularLocation>
</comment>
<dbReference type="EMBL" id="UZAM01009551">
    <property type="protein sequence ID" value="VDP09462.1"/>
    <property type="molecule type" value="Genomic_DNA"/>
</dbReference>
<evidence type="ECO:0000256" key="1">
    <source>
        <dbReference type="ARBA" id="ARBA00004123"/>
    </source>
</evidence>
<proteinExistence type="inferred from homology"/>
<comment type="similarity">
    <text evidence="2">Belongs to the RRP1 family.</text>
</comment>
<reference evidence="7" key="1">
    <citation type="submission" date="2016-06" db="UniProtKB">
        <authorList>
            <consortium name="WormBaseParasite"/>
        </authorList>
    </citation>
    <scope>IDENTIFICATION</scope>
</reference>
<dbReference type="GO" id="GO:0030688">
    <property type="term" value="C:preribosome, small subunit precursor"/>
    <property type="evidence" value="ECO:0007669"/>
    <property type="project" value="InterPro"/>
</dbReference>
<dbReference type="PANTHER" id="PTHR13026:SF0">
    <property type="entry name" value="RIBOSOMAL RNA PROCESSING 1B"/>
    <property type="match status" value="1"/>
</dbReference>
<dbReference type="InterPro" id="IPR010301">
    <property type="entry name" value="RRP1"/>
</dbReference>
<keyword evidence="3" id="KW-0698">rRNA processing</keyword>
<dbReference type="Proteomes" id="UP000270296">
    <property type="component" value="Unassembled WGS sequence"/>
</dbReference>
<keyword evidence="4" id="KW-0539">Nucleus</keyword>
<evidence type="ECO:0000313" key="5">
    <source>
        <dbReference type="EMBL" id="VDP09462.1"/>
    </source>
</evidence>
<evidence type="ECO:0000313" key="6">
    <source>
        <dbReference type="Proteomes" id="UP000270296"/>
    </source>
</evidence>
<sequence length="203" mass="24085">MDCGAFERLFAQKLSSADSNIRRRALKHLQEWIQEQCKIGHFLNRSSFVNLWQGLYYCFWMQDKPLMQEELADKIGGLGAYFSPVKQQLLFYDVFFKQIGLEWYSIDRWRMNKFMMLVRRIFRSMLIQLKQSNWKKKVISKVFNMMSKTVLSSESIGYPSGLKLHFASIYLDELDFVGAVQLHNDQTMFFLLPYINLLKSSIE</sequence>
<accession>A0A183IRE3</accession>
<name>A0A183IRE3_9BILA</name>
<dbReference type="WBParaSite" id="SBAD_0000642801-mRNA-1">
    <property type="protein sequence ID" value="SBAD_0000642801-mRNA-1"/>
    <property type="gene ID" value="SBAD_0000642801"/>
</dbReference>
<dbReference type="OrthoDB" id="2019504at2759"/>
<protein>
    <submittedName>
        <fullName evidence="7">Nucleolar protein 6</fullName>
    </submittedName>
</protein>
<organism evidence="7">
    <name type="scientific">Soboliphyme baturini</name>
    <dbReference type="NCBI Taxonomy" id="241478"/>
    <lineage>
        <taxon>Eukaryota</taxon>
        <taxon>Metazoa</taxon>
        <taxon>Ecdysozoa</taxon>
        <taxon>Nematoda</taxon>
        <taxon>Enoplea</taxon>
        <taxon>Dorylaimia</taxon>
        <taxon>Dioctophymatida</taxon>
        <taxon>Dioctophymatoidea</taxon>
        <taxon>Soboliphymatidae</taxon>
        <taxon>Soboliphyme</taxon>
    </lineage>
</organism>
<dbReference type="GO" id="GO:0005634">
    <property type="term" value="C:nucleus"/>
    <property type="evidence" value="ECO:0007669"/>
    <property type="project" value="UniProtKB-SubCell"/>
</dbReference>